<proteinExistence type="predicted"/>
<sequence>MFYLNPSAVKKDDPFETQVEVLFSSDIMAFGNLELKPINPMAPPEPHLEEQLKVLAQSHPDVKLCSTLNGNDPKQQAKTMKETIQKRFAAKLTWTDSNSNTQKIMYDRNRPAEWKMIEDAFSSAARALGVTTDRLNSKFPGCQRVREMFREELAEYYHPDFYDSVEATFISVNESAAFLLDLFCLFGIGKAYSFLNAAKIFDDSFEGLIAFIKCGQPPDMNFVKFMQIFQKKLQELANVNHPPKSADGRFTKADNIPDDEMGVPQKFDIRTYPPLVMWLYNKILKRATGKSRREEIRDKIDGRTLFCLPNSYGTGWDLRQQNQYPSYPYNSLISPDNTAFFQHKGYWKGREGMQKDKGGFQANREFSPRQQQYDHQGRQTENNQRGGRNDGGRWRSHSQFGSDEEIVKETYRHWGEGKQRDKRD</sequence>
<reference evidence="2" key="1">
    <citation type="submission" date="2014-11" db="EMBL/GenBank/DDBJ databases">
        <authorList>
            <person name="Otto D Thomas"/>
            <person name="Naeem Raeece"/>
        </authorList>
    </citation>
    <scope>NUCLEOTIDE SEQUENCE</scope>
</reference>
<dbReference type="PhylomeDB" id="A0A0G4G0E4"/>
<feature type="compositionally biased region" description="Basic and acidic residues" evidence="1">
    <location>
        <begin position="405"/>
        <end position="424"/>
    </location>
</feature>
<organism evidence="2">
    <name type="scientific">Chromera velia CCMP2878</name>
    <dbReference type="NCBI Taxonomy" id="1169474"/>
    <lineage>
        <taxon>Eukaryota</taxon>
        <taxon>Sar</taxon>
        <taxon>Alveolata</taxon>
        <taxon>Colpodellida</taxon>
        <taxon>Chromeraceae</taxon>
        <taxon>Chromera</taxon>
    </lineage>
</organism>
<evidence type="ECO:0000313" key="2">
    <source>
        <dbReference type="EMBL" id="CEM21332.1"/>
    </source>
</evidence>
<accession>A0A0G4G0E4</accession>
<dbReference type="AlphaFoldDB" id="A0A0G4G0E4"/>
<evidence type="ECO:0000256" key="1">
    <source>
        <dbReference type="SAM" id="MobiDB-lite"/>
    </source>
</evidence>
<feature type="region of interest" description="Disordered" evidence="1">
    <location>
        <begin position="351"/>
        <end position="424"/>
    </location>
</feature>
<name>A0A0G4G0E4_9ALVE</name>
<gene>
    <name evidence="2" type="ORF">Cvel_19618</name>
</gene>
<protein>
    <submittedName>
        <fullName evidence="2">Uncharacterized protein</fullName>
    </submittedName>
</protein>
<dbReference type="VEuPathDB" id="CryptoDB:Cvel_19618"/>
<dbReference type="EMBL" id="CDMZ01000780">
    <property type="protein sequence ID" value="CEM21332.1"/>
    <property type="molecule type" value="Genomic_DNA"/>
</dbReference>